<keyword evidence="11" id="KW-1185">Reference proteome</keyword>
<evidence type="ECO:0000256" key="4">
    <source>
        <dbReference type="ARBA" id="ARBA00022989"/>
    </source>
</evidence>
<evidence type="ECO:0000256" key="3">
    <source>
        <dbReference type="ARBA" id="ARBA00022792"/>
    </source>
</evidence>
<sequence>MLKSRSQVLLKREFKYNNGALWSTHRVLGLNSSVSNTVKLPLSYQFVRLNSTKENDSKSVIAKPKVKKPLWTVIKEGASHYWDGTKLLGFEIKISSRLLMKMSAGNTLTRREMIQLKRTTQDVVRLVPFAAFVLIPFAELLLPLALKIFPNLLPSTYESTHSKETKLASLRKTRELVTSIIKDNKSHFKPQGISEEQKMLFNRFYKHVRATGESESRSQLIEVARLFSDDTVLDNLSRPHLIALAKYINIQPFGTDVMLRYRIRFKLLDLKKDDFALYYEDTEQLNSNELRSACASRGIRIKDTTDAALRKNLKLWLNMRIKDKIPSTLMVLATSYNYGDASSKKSLYDSLCDVLSAIPDELYHEVKVNVVKEDKATAKQKLVHLKEQDEIMKEEVEQEEGSIVKVKDSLSLDAIDKVQEEATETVRSMLAKDKEIKEKKSSK</sequence>
<dbReference type="AlphaFoldDB" id="A0A8H2VB86"/>
<dbReference type="GO" id="GO:0043022">
    <property type="term" value="F:ribosome binding"/>
    <property type="evidence" value="ECO:0007669"/>
    <property type="project" value="InterPro"/>
</dbReference>
<protein>
    <submittedName>
        <fullName evidence="10">Similar to Saccharomyces cerevisiae YPR125W YLH47 Mitochondrial inner membrane protein exposed to the mitochondrial matrix</fullName>
    </submittedName>
</protein>
<dbReference type="PANTHER" id="PTHR14009">
    <property type="entry name" value="LEUCINE ZIPPER-EF-HAND CONTAINING TRANSMEMBRANE PROTEIN"/>
    <property type="match status" value="1"/>
</dbReference>
<dbReference type="InterPro" id="IPR044202">
    <property type="entry name" value="LETM1/MDM38-like"/>
</dbReference>
<accession>A0A8H2VB86</accession>
<evidence type="ECO:0000313" key="11">
    <source>
        <dbReference type="Proteomes" id="UP000644660"/>
    </source>
</evidence>
<keyword evidence="4 8" id="KW-1133">Transmembrane helix</keyword>
<dbReference type="Pfam" id="PF07766">
    <property type="entry name" value="LETM1_RBD"/>
    <property type="match status" value="1"/>
</dbReference>
<evidence type="ECO:0000256" key="8">
    <source>
        <dbReference type="SAM" id="Phobius"/>
    </source>
</evidence>
<comment type="subcellular location">
    <subcellularLocation>
        <location evidence="1">Mitochondrion inner membrane</location>
        <topology evidence="1">Single-pass membrane protein</topology>
    </subcellularLocation>
</comment>
<dbReference type="InterPro" id="IPR033122">
    <property type="entry name" value="LETM1-like_RBD"/>
</dbReference>
<gene>
    <name evidence="10" type="ORF">KABA2_01S05808</name>
</gene>
<dbReference type="OrthoDB" id="275278at2759"/>
<dbReference type="RefSeq" id="XP_041404131.1">
    <property type="nucleotide sequence ID" value="XM_041548197.1"/>
</dbReference>
<feature type="transmembrane region" description="Helical" evidence="8">
    <location>
        <begin position="123"/>
        <end position="146"/>
    </location>
</feature>
<comment type="caution">
    <text evidence="10">The sequence shown here is derived from an EMBL/GenBank/DDBJ whole genome shotgun (WGS) entry which is preliminary data.</text>
</comment>
<evidence type="ECO:0000256" key="1">
    <source>
        <dbReference type="ARBA" id="ARBA00004434"/>
    </source>
</evidence>
<dbReference type="PROSITE" id="PS51758">
    <property type="entry name" value="LETM1_RBD"/>
    <property type="match status" value="1"/>
</dbReference>
<evidence type="ECO:0000259" key="9">
    <source>
        <dbReference type="PROSITE" id="PS51758"/>
    </source>
</evidence>
<evidence type="ECO:0000256" key="6">
    <source>
        <dbReference type="ARBA" id="ARBA00023136"/>
    </source>
</evidence>
<keyword evidence="5 7" id="KW-0496">Mitochondrion</keyword>
<name>A0A8H2VB86_9SACH</name>
<evidence type="ECO:0000256" key="5">
    <source>
        <dbReference type="ARBA" id="ARBA00023128"/>
    </source>
</evidence>
<dbReference type="GeneID" id="64855212"/>
<keyword evidence="2 8" id="KW-0812">Transmembrane</keyword>
<evidence type="ECO:0000256" key="7">
    <source>
        <dbReference type="PROSITE-ProRule" id="PRU01094"/>
    </source>
</evidence>
<evidence type="ECO:0000313" key="10">
    <source>
        <dbReference type="EMBL" id="CAB4252092.1"/>
    </source>
</evidence>
<dbReference type="EMBL" id="CAEFZW010000001">
    <property type="protein sequence ID" value="CAB4252092.1"/>
    <property type="molecule type" value="Genomic_DNA"/>
</dbReference>
<evidence type="ECO:0000256" key="2">
    <source>
        <dbReference type="ARBA" id="ARBA00022692"/>
    </source>
</evidence>
<dbReference type="Proteomes" id="UP000644660">
    <property type="component" value="Unassembled WGS sequence"/>
</dbReference>
<reference evidence="10 11" key="1">
    <citation type="submission" date="2020-05" db="EMBL/GenBank/DDBJ databases">
        <authorList>
            <person name="Casaregola S."/>
            <person name="Devillers H."/>
            <person name="Grondin C."/>
        </authorList>
    </citation>
    <scope>NUCLEOTIDE SEQUENCE [LARGE SCALE GENOMIC DNA]</scope>
    <source>
        <strain evidence="10 11">CLIB 1767</strain>
    </source>
</reference>
<dbReference type="PANTHER" id="PTHR14009:SF11">
    <property type="entry name" value="LETM1 DOMAIN-CONTAINING PROTEIN YLH47, MITOCHONDRIAL"/>
    <property type="match status" value="1"/>
</dbReference>
<proteinExistence type="predicted"/>
<keyword evidence="3" id="KW-0999">Mitochondrion inner membrane</keyword>
<feature type="domain" description="Letm1 RBD" evidence="9">
    <location>
        <begin position="166"/>
        <end position="360"/>
    </location>
</feature>
<keyword evidence="6 8" id="KW-0472">Membrane</keyword>
<organism evidence="10 11">
    <name type="scientific">Maudiozyma barnettii</name>
    <dbReference type="NCBI Taxonomy" id="61262"/>
    <lineage>
        <taxon>Eukaryota</taxon>
        <taxon>Fungi</taxon>
        <taxon>Dikarya</taxon>
        <taxon>Ascomycota</taxon>
        <taxon>Saccharomycotina</taxon>
        <taxon>Saccharomycetes</taxon>
        <taxon>Saccharomycetales</taxon>
        <taxon>Saccharomycetaceae</taxon>
        <taxon>Maudiozyma</taxon>
    </lineage>
</organism>
<dbReference type="GO" id="GO:0005743">
    <property type="term" value="C:mitochondrial inner membrane"/>
    <property type="evidence" value="ECO:0007669"/>
    <property type="project" value="UniProtKB-SubCell"/>
</dbReference>
<dbReference type="GO" id="GO:0030003">
    <property type="term" value="P:intracellular monoatomic cation homeostasis"/>
    <property type="evidence" value="ECO:0007669"/>
    <property type="project" value="TreeGrafter"/>
</dbReference>